<keyword evidence="2" id="KW-1185">Reference proteome</keyword>
<dbReference type="Gene3D" id="3.30.2310.20">
    <property type="entry name" value="RelE-like"/>
    <property type="match status" value="1"/>
</dbReference>
<name>A0A8J8B7C5_9EURY</name>
<comment type="caution">
    <text evidence="1">The sequence shown here is derived from an EMBL/GenBank/DDBJ whole genome shotgun (WGS) entry which is preliminary data.</text>
</comment>
<evidence type="ECO:0000313" key="2">
    <source>
        <dbReference type="Proteomes" id="UP000730161"/>
    </source>
</evidence>
<dbReference type="PANTHER" id="PTHR38813">
    <property type="match status" value="1"/>
</dbReference>
<accession>A0A8J8B7C5</accession>
<protein>
    <recommendedName>
        <fullName evidence="3">Plasmid stabilization system</fullName>
    </recommendedName>
</protein>
<dbReference type="AlphaFoldDB" id="A0A8J8B7C5"/>
<dbReference type="InterPro" id="IPR052747">
    <property type="entry name" value="TA_system_RelE_toxin"/>
</dbReference>
<organism evidence="1 2">
    <name type="scientific">Methanocalculus chunghsingensis</name>
    <dbReference type="NCBI Taxonomy" id="156457"/>
    <lineage>
        <taxon>Archaea</taxon>
        <taxon>Methanobacteriati</taxon>
        <taxon>Methanobacteriota</taxon>
        <taxon>Stenosarchaea group</taxon>
        <taxon>Methanomicrobia</taxon>
        <taxon>Methanomicrobiales</taxon>
        <taxon>Methanocalculaceae</taxon>
        <taxon>Methanocalculus</taxon>
    </lineage>
</organism>
<dbReference type="InterPro" id="IPR035093">
    <property type="entry name" value="RelE/ParE_toxin_dom_sf"/>
</dbReference>
<dbReference type="Proteomes" id="UP000730161">
    <property type="component" value="Unassembled WGS sequence"/>
</dbReference>
<dbReference type="SUPFAM" id="SSF143011">
    <property type="entry name" value="RelE-like"/>
    <property type="match status" value="1"/>
</dbReference>
<dbReference type="EMBL" id="JWHL01000014">
    <property type="protein sequence ID" value="MBR1369522.1"/>
    <property type="molecule type" value="Genomic_DNA"/>
</dbReference>
<proteinExistence type="predicted"/>
<reference evidence="1" key="1">
    <citation type="submission" date="2014-12" db="EMBL/GenBank/DDBJ databases">
        <authorList>
            <person name="Huang H.-H."/>
            <person name="Chen S.-C."/>
            <person name="Lai M.-C."/>
        </authorList>
    </citation>
    <scope>NUCLEOTIDE SEQUENCE</scope>
    <source>
        <strain evidence="1">K1F9705b</strain>
    </source>
</reference>
<evidence type="ECO:0008006" key="3">
    <source>
        <dbReference type="Google" id="ProtNLM"/>
    </source>
</evidence>
<sequence length="98" mass="11467">MSGFEILLSKKAIKYLEGLDDTSYNVILDGINKCLDTYLFIKTTLCNKKALKGARYNTHRLHINMKYTIFYQIEETESTVYVIDIMGINQAHSKYKRY</sequence>
<gene>
    <name evidence="1" type="ORF">RJ53_08490</name>
</gene>
<evidence type="ECO:0000313" key="1">
    <source>
        <dbReference type="EMBL" id="MBR1369522.1"/>
    </source>
</evidence>
<dbReference type="PANTHER" id="PTHR38813:SF1">
    <property type="entry name" value="TOXIN RELE1-RELATED"/>
    <property type="match status" value="1"/>
</dbReference>